<evidence type="ECO:0000313" key="3">
    <source>
        <dbReference type="Proteomes" id="UP000256964"/>
    </source>
</evidence>
<evidence type="ECO:0000256" key="1">
    <source>
        <dbReference type="SAM" id="MobiDB-lite"/>
    </source>
</evidence>
<feature type="region of interest" description="Disordered" evidence="1">
    <location>
        <begin position="158"/>
        <end position="180"/>
    </location>
</feature>
<gene>
    <name evidence="2" type="ORF">OH76DRAFT_512261</name>
</gene>
<dbReference type="Proteomes" id="UP000256964">
    <property type="component" value="Unassembled WGS sequence"/>
</dbReference>
<evidence type="ECO:0000313" key="2">
    <source>
        <dbReference type="EMBL" id="RDX49788.1"/>
    </source>
</evidence>
<keyword evidence="3" id="KW-1185">Reference proteome</keyword>
<dbReference type="EMBL" id="KZ857403">
    <property type="protein sequence ID" value="RDX49788.1"/>
    <property type="molecule type" value="Genomic_DNA"/>
</dbReference>
<reference evidence="2 3" key="1">
    <citation type="journal article" date="2018" name="Biotechnol. Biofuels">
        <title>Integrative visual omics of the white-rot fungus Polyporus brumalis exposes the biotechnological potential of its oxidative enzymes for delignifying raw plant biomass.</title>
        <authorList>
            <person name="Miyauchi S."/>
            <person name="Rancon A."/>
            <person name="Drula E."/>
            <person name="Hage H."/>
            <person name="Chaduli D."/>
            <person name="Favel A."/>
            <person name="Grisel S."/>
            <person name="Henrissat B."/>
            <person name="Herpoel-Gimbert I."/>
            <person name="Ruiz-Duenas F.J."/>
            <person name="Chevret D."/>
            <person name="Hainaut M."/>
            <person name="Lin J."/>
            <person name="Wang M."/>
            <person name="Pangilinan J."/>
            <person name="Lipzen A."/>
            <person name="Lesage-Meessen L."/>
            <person name="Navarro D."/>
            <person name="Riley R."/>
            <person name="Grigoriev I.V."/>
            <person name="Zhou S."/>
            <person name="Raouche S."/>
            <person name="Rosso M.N."/>
        </authorList>
    </citation>
    <scope>NUCLEOTIDE SEQUENCE [LARGE SCALE GENOMIC DNA]</scope>
    <source>
        <strain evidence="2 3">BRFM 1820</strain>
    </source>
</reference>
<organism evidence="2 3">
    <name type="scientific">Lentinus brumalis</name>
    <dbReference type="NCBI Taxonomy" id="2498619"/>
    <lineage>
        <taxon>Eukaryota</taxon>
        <taxon>Fungi</taxon>
        <taxon>Dikarya</taxon>
        <taxon>Basidiomycota</taxon>
        <taxon>Agaricomycotina</taxon>
        <taxon>Agaricomycetes</taxon>
        <taxon>Polyporales</taxon>
        <taxon>Polyporaceae</taxon>
        <taxon>Lentinus</taxon>
    </lineage>
</organism>
<sequence>MPLVVQLNFDILREIAWSSDRQTSAARIRSCRIFYQEAAKRILRDLVRLYLQHGVDTFVRSLGPQPHGRARYVRELRIGVSQLSLKGLRTLAGCIAQMNRLQTLWIHEGEELFEFCPSLGETLAGLTSLRRPRIYFAGELTCNSLKALNSDLNLCPATSQPGRRSPFSRTPYEESSGHPPRINIIPPATVSLVLKVDLRRACTLVDAAAAMVSMRGPTPAL</sequence>
<accession>A0A371DB71</accession>
<proteinExistence type="predicted"/>
<dbReference type="AlphaFoldDB" id="A0A371DB71"/>
<protein>
    <submittedName>
        <fullName evidence="2">Uncharacterized protein</fullName>
    </submittedName>
</protein>
<name>A0A371DB71_9APHY</name>